<evidence type="ECO:0000313" key="2">
    <source>
        <dbReference type="EMBL" id="MDM7853476.1"/>
    </source>
</evidence>
<accession>A0ABT7SBB8</accession>
<keyword evidence="1" id="KW-0812">Transmembrane</keyword>
<keyword evidence="1" id="KW-1133">Transmembrane helix</keyword>
<reference evidence="2 3" key="1">
    <citation type="submission" date="2023-06" db="EMBL/GenBank/DDBJ databases">
        <title>Cellulomonas sp. MW4 Whole genome sequence.</title>
        <authorList>
            <person name="Park S."/>
        </authorList>
    </citation>
    <scope>NUCLEOTIDE SEQUENCE [LARGE SCALE GENOMIC DNA]</scope>
    <source>
        <strain evidence="2 3">MW4</strain>
    </source>
</reference>
<organism evidence="2 3">
    <name type="scientific">Cellulomonas alba</name>
    <dbReference type="NCBI Taxonomy" id="3053467"/>
    <lineage>
        <taxon>Bacteria</taxon>
        <taxon>Bacillati</taxon>
        <taxon>Actinomycetota</taxon>
        <taxon>Actinomycetes</taxon>
        <taxon>Micrococcales</taxon>
        <taxon>Cellulomonadaceae</taxon>
        <taxon>Cellulomonas</taxon>
    </lineage>
</organism>
<dbReference type="Proteomes" id="UP001529338">
    <property type="component" value="Unassembled WGS sequence"/>
</dbReference>
<evidence type="ECO:0008006" key="4">
    <source>
        <dbReference type="Google" id="ProtNLM"/>
    </source>
</evidence>
<gene>
    <name evidence="2" type="ORF">QRT04_00895</name>
</gene>
<sequence length="136" mass="14189">MSTALLIDVLIHGGALTNSAQALLTAGAGVWFGNVIAFALLYWLLDGGGAAARARRLPGGPVDLAFPQHLNPELARAGWRPRFGDYLYLGLTASTAFSPTDVMPLSQRAKLAMGAQSVISLAVLGLVIARAVNVFS</sequence>
<evidence type="ECO:0000256" key="1">
    <source>
        <dbReference type="SAM" id="Phobius"/>
    </source>
</evidence>
<dbReference type="RefSeq" id="WP_289452999.1">
    <property type="nucleotide sequence ID" value="NZ_JAUCGQ010000001.1"/>
</dbReference>
<dbReference type="EMBL" id="JAUCGQ010000001">
    <property type="protein sequence ID" value="MDM7853476.1"/>
    <property type="molecule type" value="Genomic_DNA"/>
</dbReference>
<evidence type="ECO:0000313" key="3">
    <source>
        <dbReference type="Proteomes" id="UP001529338"/>
    </source>
</evidence>
<protein>
    <recommendedName>
        <fullName evidence="4">DUF1345 domain-containing protein</fullName>
    </recommendedName>
</protein>
<name>A0ABT7SBB8_9CELL</name>
<comment type="caution">
    <text evidence="2">The sequence shown here is derived from an EMBL/GenBank/DDBJ whole genome shotgun (WGS) entry which is preliminary data.</text>
</comment>
<keyword evidence="1" id="KW-0472">Membrane</keyword>
<keyword evidence="3" id="KW-1185">Reference proteome</keyword>
<proteinExistence type="predicted"/>
<feature type="transmembrane region" description="Helical" evidence="1">
    <location>
        <begin position="20"/>
        <end position="45"/>
    </location>
</feature>
<feature type="transmembrane region" description="Helical" evidence="1">
    <location>
        <begin position="111"/>
        <end position="132"/>
    </location>
</feature>